<dbReference type="GO" id="GO:0005763">
    <property type="term" value="C:mitochondrial small ribosomal subunit"/>
    <property type="evidence" value="ECO:0007669"/>
    <property type="project" value="TreeGrafter"/>
</dbReference>
<evidence type="ECO:0000256" key="4">
    <source>
        <dbReference type="SAM" id="MobiDB-lite"/>
    </source>
</evidence>
<dbReference type="OrthoDB" id="407221at2759"/>
<sequence>MVVRIRLARPPGHTKSTTQLHLVAVNARKARDAKPLEVLGVYDPVPRLVHDGAVQKKMEWSVERIRYWLGVGAQPSKPVVRLLSMARLIPPDAKYKGISLASSTTSPSSVSAAAPLRA</sequence>
<evidence type="ECO:0000256" key="1">
    <source>
        <dbReference type="ARBA" id="ARBA00006668"/>
    </source>
</evidence>
<dbReference type="AlphaFoldDB" id="A0A067M1B1"/>
<dbReference type="InParanoid" id="A0A067M1B1"/>
<dbReference type="EMBL" id="KL198077">
    <property type="protein sequence ID" value="KDQ09558.1"/>
    <property type="molecule type" value="Genomic_DNA"/>
</dbReference>
<dbReference type="FunCoup" id="A0A067M1B1">
    <property type="interactions" value="299"/>
</dbReference>
<dbReference type="Pfam" id="PF00886">
    <property type="entry name" value="Ribosomal_S16"/>
    <property type="match status" value="1"/>
</dbReference>
<dbReference type="PANTHER" id="PTHR12919">
    <property type="entry name" value="30S RIBOSOMAL PROTEIN S16"/>
    <property type="match status" value="1"/>
</dbReference>
<dbReference type="HOGENOM" id="CLU_100590_2_1_1"/>
<dbReference type="GO" id="GO:0032543">
    <property type="term" value="P:mitochondrial translation"/>
    <property type="evidence" value="ECO:0007669"/>
    <property type="project" value="TreeGrafter"/>
</dbReference>
<evidence type="ECO:0000313" key="6">
    <source>
        <dbReference type="Proteomes" id="UP000027195"/>
    </source>
</evidence>
<gene>
    <name evidence="5" type="ORF">BOTBODRAFT_137676</name>
</gene>
<dbReference type="Proteomes" id="UP000027195">
    <property type="component" value="Unassembled WGS sequence"/>
</dbReference>
<feature type="region of interest" description="Disordered" evidence="4">
    <location>
        <begin position="99"/>
        <end position="118"/>
    </location>
</feature>
<dbReference type="STRING" id="930990.A0A067M1B1"/>
<keyword evidence="6" id="KW-1185">Reference proteome</keyword>
<accession>A0A067M1B1</accession>
<comment type="similarity">
    <text evidence="1">Belongs to the bacterial ribosomal protein bS16 family.</text>
</comment>
<evidence type="ECO:0000256" key="2">
    <source>
        <dbReference type="ARBA" id="ARBA00022980"/>
    </source>
</evidence>
<keyword evidence="3" id="KW-0687">Ribonucleoprotein</keyword>
<protein>
    <recommendedName>
        <fullName evidence="7">Ribosomal protein S16</fullName>
    </recommendedName>
</protein>
<name>A0A067M1B1_BOTB1</name>
<dbReference type="HAMAP" id="MF_00385">
    <property type="entry name" value="Ribosomal_bS16"/>
    <property type="match status" value="1"/>
</dbReference>
<organism evidence="5 6">
    <name type="scientific">Botryobasidium botryosum (strain FD-172 SS1)</name>
    <dbReference type="NCBI Taxonomy" id="930990"/>
    <lineage>
        <taxon>Eukaryota</taxon>
        <taxon>Fungi</taxon>
        <taxon>Dikarya</taxon>
        <taxon>Basidiomycota</taxon>
        <taxon>Agaricomycotina</taxon>
        <taxon>Agaricomycetes</taxon>
        <taxon>Cantharellales</taxon>
        <taxon>Botryobasidiaceae</taxon>
        <taxon>Botryobasidium</taxon>
    </lineage>
</organism>
<dbReference type="InterPro" id="IPR023803">
    <property type="entry name" value="Ribosomal_bS16_dom_sf"/>
</dbReference>
<dbReference type="GO" id="GO:0003735">
    <property type="term" value="F:structural constituent of ribosome"/>
    <property type="evidence" value="ECO:0007669"/>
    <property type="project" value="InterPro"/>
</dbReference>
<dbReference type="SUPFAM" id="SSF54565">
    <property type="entry name" value="Ribosomal protein S16"/>
    <property type="match status" value="1"/>
</dbReference>
<dbReference type="Gene3D" id="3.30.1320.10">
    <property type="match status" value="1"/>
</dbReference>
<evidence type="ECO:0000313" key="5">
    <source>
        <dbReference type="EMBL" id="KDQ09558.1"/>
    </source>
</evidence>
<dbReference type="InterPro" id="IPR000307">
    <property type="entry name" value="Ribosomal_bS16"/>
</dbReference>
<keyword evidence="2" id="KW-0689">Ribosomal protein</keyword>
<evidence type="ECO:0008006" key="7">
    <source>
        <dbReference type="Google" id="ProtNLM"/>
    </source>
</evidence>
<dbReference type="NCBIfam" id="TIGR00002">
    <property type="entry name" value="S16"/>
    <property type="match status" value="1"/>
</dbReference>
<dbReference type="PANTHER" id="PTHR12919:SF20">
    <property type="entry name" value="SMALL RIBOSOMAL SUBUNIT PROTEIN BS16M"/>
    <property type="match status" value="1"/>
</dbReference>
<evidence type="ECO:0000256" key="3">
    <source>
        <dbReference type="ARBA" id="ARBA00023274"/>
    </source>
</evidence>
<reference evidence="6" key="1">
    <citation type="journal article" date="2014" name="Proc. Natl. Acad. Sci. U.S.A.">
        <title>Extensive sampling of basidiomycete genomes demonstrates inadequacy of the white-rot/brown-rot paradigm for wood decay fungi.</title>
        <authorList>
            <person name="Riley R."/>
            <person name="Salamov A.A."/>
            <person name="Brown D.W."/>
            <person name="Nagy L.G."/>
            <person name="Floudas D."/>
            <person name="Held B.W."/>
            <person name="Levasseur A."/>
            <person name="Lombard V."/>
            <person name="Morin E."/>
            <person name="Otillar R."/>
            <person name="Lindquist E.A."/>
            <person name="Sun H."/>
            <person name="LaButti K.M."/>
            <person name="Schmutz J."/>
            <person name="Jabbour D."/>
            <person name="Luo H."/>
            <person name="Baker S.E."/>
            <person name="Pisabarro A.G."/>
            <person name="Walton J.D."/>
            <person name="Blanchette R.A."/>
            <person name="Henrissat B."/>
            <person name="Martin F."/>
            <person name="Cullen D."/>
            <person name="Hibbett D.S."/>
            <person name="Grigoriev I.V."/>
        </authorList>
    </citation>
    <scope>NUCLEOTIDE SEQUENCE [LARGE SCALE GENOMIC DNA]</scope>
    <source>
        <strain evidence="6">FD-172 SS1</strain>
    </source>
</reference>
<proteinExistence type="inferred from homology"/>